<dbReference type="Proteomes" id="UP000288259">
    <property type="component" value="Unassembled WGS sequence"/>
</dbReference>
<protein>
    <submittedName>
        <fullName evidence="2">Uncharacterized protein</fullName>
    </submittedName>
</protein>
<accession>A0A432YQ31</accession>
<sequence length="93" mass="10856">MELAEMSHTTMTGDTQPQGERRRSAFDPQQWWQRLTMDQKFGVYQLNKFGFELAFIRNLPTVGPLAVVRRNQEYATVNKQGEVDLKPQITIRN</sequence>
<reference evidence="3" key="1">
    <citation type="journal article" date="2018" name="Front. Microbiol.">
        <title>Genome-Based Analysis Reveals the Taxonomy and Diversity of the Family Idiomarinaceae.</title>
        <authorList>
            <person name="Liu Y."/>
            <person name="Lai Q."/>
            <person name="Shao Z."/>
        </authorList>
    </citation>
    <scope>NUCLEOTIDE SEQUENCE [LARGE SCALE GENOMIC DNA]</scope>
    <source>
        <strain evidence="3">CVS-6</strain>
    </source>
</reference>
<name>A0A432YQ31_9GAMM</name>
<keyword evidence="3" id="KW-1185">Reference proteome</keyword>
<feature type="compositionally biased region" description="Polar residues" evidence="1">
    <location>
        <begin position="7"/>
        <end position="18"/>
    </location>
</feature>
<gene>
    <name evidence="2" type="ORF">CWI71_02845</name>
</gene>
<organism evidence="2 3">
    <name type="scientific">Pseudidiomarina insulisalsae</name>
    <dbReference type="NCBI Taxonomy" id="575789"/>
    <lineage>
        <taxon>Bacteria</taxon>
        <taxon>Pseudomonadati</taxon>
        <taxon>Pseudomonadota</taxon>
        <taxon>Gammaproteobacteria</taxon>
        <taxon>Alteromonadales</taxon>
        <taxon>Idiomarinaceae</taxon>
        <taxon>Pseudidiomarina</taxon>
    </lineage>
</organism>
<evidence type="ECO:0000313" key="3">
    <source>
        <dbReference type="Proteomes" id="UP000288259"/>
    </source>
</evidence>
<evidence type="ECO:0000256" key="1">
    <source>
        <dbReference type="SAM" id="MobiDB-lite"/>
    </source>
</evidence>
<comment type="caution">
    <text evidence="2">The sequence shown here is derived from an EMBL/GenBank/DDBJ whole genome shotgun (WGS) entry which is preliminary data.</text>
</comment>
<dbReference type="EMBL" id="PIPY01000002">
    <property type="protein sequence ID" value="RUO63179.1"/>
    <property type="molecule type" value="Genomic_DNA"/>
</dbReference>
<proteinExistence type="predicted"/>
<dbReference type="AlphaFoldDB" id="A0A432YQ31"/>
<feature type="region of interest" description="Disordered" evidence="1">
    <location>
        <begin position="1"/>
        <end position="26"/>
    </location>
</feature>
<evidence type="ECO:0000313" key="2">
    <source>
        <dbReference type="EMBL" id="RUO63179.1"/>
    </source>
</evidence>